<dbReference type="AlphaFoldDB" id="A0A813KRL0"/>
<dbReference type="EMBL" id="CAJNNW010032155">
    <property type="protein sequence ID" value="CAE8711361.1"/>
    <property type="molecule type" value="Genomic_DNA"/>
</dbReference>
<accession>A0A813KRL0</accession>
<organism evidence="1 2">
    <name type="scientific">Polarella glacialis</name>
    <name type="common">Dinoflagellate</name>
    <dbReference type="NCBI Taxonomy" id="89957"/>
    <lineage>
        <taxon>Eukaryota</taxon>
        <taxon>Sar</taxon>
        <taxon>Alveolata</taxon>
        <taxon>Dinophyceae</taxon>
        <taxon>Suessiales</taxon>
        <taxon>Suessiaceae</taxon>
        <taxon>Polarella</taxon>
    </lineage>
</organism>
<name>A0A813KRL0_POLGL</name>
<proteinExistence type="predicted"/>
<sequence>VAALSVALLGDPAAGELRGANCSETSCYNAESLCGEFKEPCEAVGPPSFGVQIWRTATSQFQGDFSYRRVERSAFDLEACERGDHWLEVVFDGHWTLGGGSHSVLGLSLASKTVVSAYVTLLQDNPCLTPVNGLPSARCFNALLAIQGVCPCNGWDWSARGTPEAKDIGMFCSPEDQCPLIHQVYLQQTQYFSYNASKASACFGKANTLKVRGWEQPQDDLCVAKVRESTCPSALAGAMRWPTSLWHFLLVMLVLSDNCHVHLGYML</sequence>
<evidence type="ECO:0000313" key="1">
    <source>
        <dbReference type="EMBL" id="CAE8711361.1"/>
    </source>
</evidence>
<feature type="non-terminal residue" evidence="1">
    <location>
        <position position="267"/>
    </location>
</feature>
<comment type="caution">
    <text evidence="1">The sequence shown here is derived from an EMBL/GenBank/DDBJ whole genome shotgun (WGS) entry which is preliminary data.</text>
</comment>
<protein>
    <submittedName>
        <fullName evidence="1">Uncharacterized protein</fullName>
    </submittedName>
</protein>
<dbReference type="Proteomes" id="UP000626109">
    <property type="component" value="Unassembled WGS sequence"/>
</dbReference>
<evidence type="ECO:0000313" key="2">
    <source>
        <dbReference type="Proteomes" id="UP000626109"/>
    </source>
</evidence>
<reference evidence="1" key="1">
    <citation type="submission" date="2021-02" db="EMBL/GenBank/DDBJ databases">
        <authorList>
            <person name="Dougan E. K."/>
            <person name="Rhodes N."/>
            <person name="Thang M."/>
            <person name="Chan C."/>
        </authorList>
    </citation>
    <scope>NUCLEOTIDE SEQUENCE</scope>
</reference>
<gene>
    <name evidence="1" type="ORF">PGLA2088_LOCUS36428</name>
</gene>